<protein>
    <submittedName>
        <fullName evidence="1">Uncharacterized protein</fullName>
    </submittedName>
</protein>
<accession>A0A8S5T978</accession>
<proteinExistence type="predicted"/>
<name>A0A8S5T978_9CAUD</name>
<organism evidence="1">
    <name type="scientific">Siphoviridae sp. ct0Wl9</name>
    <dbReference type="NCBI Taxonomy" id="2827763"/>
    <lineage>
        <taxon>Viruses</taxon>
        <taxon>Duplodnaviria</taxon>
        <taxon>Heunggongvirae</taxon>
        <taxon>Uroviricota</taxon>
        <taxon>Caudoviricetes</taxon>
    </lineage>
</organism>
<evidence type="ECO:0000313" key="1">
    <source>
        <dbReference type="EMBL" id="DAF59688.1"/>
    </source>
</evidence>
<reference evidence="1" key="1">
    <citation type="journal article" date="2021" name="Proc. Natl. Acad. Sci. U.S.A.">
        <title>A Catalog of Tens of Thousands of Viruses from Human Metagenomes Reveals Hidden Associations with Chronic Diseases.</title>
        <authorList>
            <person name="Tisza M.J."/>
            <person name="Buck C.B."/>
        </authorList>
    </citation>
    <scope>NUCLEOTIDE SEQUENCE</scope>
    <source>
        <strain evidence="1">Ct0Wl9</strain>
    </source>
</reference>
<sequence length="131" mass="15331">MKKIKIKNNIVLNDFNVSVNPYLTYAQIQHIANEVCKFDSWAERQQNIDLLLLHYVTDITDEEINEYGHELLLQSGLIDAVKKNVSNLKQIYKAIDYTQSTQRMFQQVLKEMPKYINSIKEVGLNGIKRKE</sequence>
<dbReference type="EMBL" id="BK032775">
    <property type="protein sequence ID" value="DAF59688.1"/>
    <property type="molecule type" value="Genomic_DNA"/>
</dbReference>